<keyword evidence="1" id="KW-1133">Transmembrane helix</keyword>
<protein>
    <submittedName>
        <fullName evidence="2">Uncharacterized protein</fullName>
    </submittedName>
</protein>
<feature type="transmembrane region" description="Helical" evidence="1">
    <location>
        <begin position="5"/>
        <end position="28"/>
    </location>
</feature>
<organism evidence="2 3">
    <name type="scientific">Phytophthora fragariae</name>
    <dbReference type="NCBI Taxonomy" id="53985"/>
    <lineage>
        <taxon>Eukaryota</taxon>
        <taxon>Sar</taxon>
        <taxon>Stramenopiles</taxon>
        <taxon>Oomycota</taxon>
        <taxon>Peronosporomycetes</taxon>
        <taxon>Peronosporales</taxon>
        <taxon>Peronosporaceae</taxon>
        <taxon>Phytophthora</taxon>
    </lineage>
</organism>
<evidence type="ECO:0000313" key="3">
    <source>
        <dbReference type="Proteomes" id="UP000486351"/>
    </source>
</evidence>
<feature type="transmembrane region" description="Helical" evidence="1">
    <location>
        <begin position="48"/>
        <end position="71"/>
    </location>
</feature>
<keyword evidence="1" id="KW-0812">Transmembrane</keyword>
<accession>A0A6G0Q2S6</accession>
<sequence length="112" mass="12171">MRSRFVACIACIGGGLLTDVGYMCLGWYSGGEVGVGVQPKEVKLPRSRFVACIACMGGLAYRCVLYVYCVVQGRCSWCRRVTQGSQITKKQVRGVHCVHGGVLSNRCALYVV</sequence>
<name>A0A6G0Q2S6_9STRA</name>
<comment type="caution">
    <text evidence="2">The sequence shown here is derived from an EMBL/GenBank/DDBJ whole genome shotgun (WGS) entry which is preliminary data.</text>
</comment>
<dbReference type="AlphaFoldDB" id="A0A6G0Q2S6"/>
<evidence type="ECO:0000313" key="2">
    <source>
        <dbReference type="EMBL" id="KAE9267144.1"/>
    </source>
</evidence>
<evidence type="ECO:0000256" key="1">
    <source>
        <dbReference type="SAM" id="Phobius"/>
    </source>
</evidence>
<reference evidence="2 3" key="1">
    <citation type="submission" date="2018-09" db="EMBL/GenBank/DDBJ databases">
        <title>Genomic investigation of the strawberry pathogen Phytophthora fragariae indicates pathogenicity is determined by transcriptional variation in three key races.</title>
        <authorList>
            <person name="Adams T.M."/>
            <person name="Armitage A.D."/>
            <person name="Sobczyk M.K."/>
            <person name="Bates H.J."/>
            <person name="Dunwell J.M."/>
            <person name="Nellist C.F."/>
            <person name="Harrison R.J."/>
        </authorList>
    </citation>
    <scope>NUCLEOTIDE SEQUENCE [LARGE SCALE GENOMIC DNA]</scope>
    <source>
        <strain evidence="2 3">NOV-77</strain>
    </source>
</reference>
<dbReference type="EMBL" id="QXFY01007002">
    <property type="protein sequence ID" value="KAE9267144.1"/>
    <property type="molecule type" value="Genomic_DNA"/>
</dbReference>
<proteinExistence type="predicted"/>
<gene>
    <name evidence="2" type="ORF">PF008_g31427</name>
</gene>
<dbReference type="Proteomes" id="UP000486351">
    <property type="component" value="Unassembled WGS sequence"/>
</dbReference>
<keyword evidence="1" id="KW-0472">Membrane</keyword>